<dbReference type="EMBL" id="QXFW01000087">
    <property type="protein sequence ID" value="KAE9025899.1"/>
    <property type="molecule type" value="Genomic_DNA"/>
</dbReference>
<evidence type="ECO:0000313" key="2">
    <source>
        <dbReference type="Proteomes" id="UP000460718"/>
    </source>
</evidence>
<protein>
    <submittedName>
        <fullName evidence="1">Uncharacterized protein</fullName>
    </submittedName>
</protein>
<sequence>MVFRAAKAAACHEGATAPPIGRTTSLCVSSDFQRSSSVSLMFALPVLLLTLLSLQAPWLARSPEQSNEPYAWASRAHMCRLCVGKQVHFQVKYRVAAINRDVGIVWLAHNACGVEENLCAIQARTGFAKEQVAISEKKRTYADADAESNATVQWHGADAAALVSEYKGKLVPAIVEAVRDGVSLRVILKPSLQLVNFGLSGV</sequence>
<accession>A0A6A3M225</accession>
<name>A0A6A3M225_9STRA</name>
<dbReference type="GO" id="GO:0006402">
    <property type="term" value="P:mRNA catabolic process"/>
    <property type="evidence" value="ECO:0007669"/>
    <property type="project" value="TreeGrafter"/>
</dbReference>
<dbReference type="Proteomes" id="UP000460718">
    <property type="component" value="Unassembled WGS sequence"/>
</dbReference>
<dbReference type="Gene3D" id="2.40.50.90">
    <property type="match status" value="1"/>
</dbReference>
<organism evidence="1 2">
    <name type="scientific">Phytophthora fragariae</name>
    <dbReference type="NCBI Taxonomy" id="53985"/>
    <lineage>
        <taxon>Eukaryota</taxon>
        <taxon>Sar</taxon>
        <taxon>Stramenopiles</taxon>
        <taxon>Oomycota</taxon>
        <taxon>Peronosporomycetes</taxon>
        <taxon>Peronosporales</taxon>
        <taxon>Peronosporaceae</taxon>
        <taxon>Phytophthora</taxon>
    </lineage>
</organism>
<dbReference type="InterPro" id="IPR035437">
    <property type="entry name" value="SNase_OB-fold_sf"/>
</dbReference>
<dbReference type="GO" id="GO:0005829">
    <property type="term" value="C:cytosol"/>
    <property type="evidence" value="ECO:0007669"/>
    <property type="project" value="TreeGrafter"/>
</dbReference>
<dbReference type="GO" id="GO:0005634">
    <property type="term" value="C:nucleus"/>
    <property type="evidence" value="ECO:0007669"/>
    <property type="project" value="TreeGrafter"/>
</dbReference>
<dbReference type="GO" id="GO:0004518">
    <property type="term" value="F:nuclease activity"/>
    <property type="evidence" value="ECO:0007669"/>
    <property type="project" value="TreeGrafter"/>
</dbReference>
<dbReference type="PANTHER" id="PTHR12302">
    <property type="entry name" value="EBNA2 BINDING PROTEIN P100"/>
    <property type="match status" value="1"/>
</dbReference>
<dbReference type="AlphaFoldDB" id="A0A6A3M225"/>
<evidence type="ECO:0000313" key="1">
    <source>
        <dbReference type="EMBL" id="KAE9025899.1"/>
    </source>
</evidence>
<dbReference type="SUPFAM" id="SSF50199">
    <property type="entry name" value="Staphylococcal nuclease"/>
    <property type="match status" value="1"/>
</dbReference>
<gene>
    <name evidence="1" type="ORF">PF011_g2823</name>
</gene>
<dbReference type="GO" id="GO:0003723">
    <property type="term" value="F:RNA binding"/>
    <property type="evidence" value="ECO:0007669"/>
    <property type="project" value="TreeGrafter"/>
</dbReference>
<comment type="caution">
    <text evidence="1">The sequence shown here is derived from an EMBL/GenBank/DDBJ whole genome shotgun (WGS) entry which is preliminary data.</text>
</comment>
<proteinExistence type="predicted"/>
<reference evidence="1 2" key="1">
    <citation type="submission" date="2018-09" db="EMBL/GenBank/DDBJ databases">
        <title>Genomic investigation of the strawberry pathogen Phytophthora fragariae indicates pathogenicity is determined by transcriptional variation in three key races.</title>
        <authorList>
            <person name="Adams T.M."/>
            <person name="Armitage A.D."/>
            <person name="Sobczyk M.K."/>
            <person name="Bates H.J."/>
            <person name="Dunwell J.M."/>
            <person name="Nellist C.F."/>
            <person name="Harrison R.J."/>
        </authorList>
    </citation>
    <scope>NUCLEOTIDE SEQUENCE [LARGE SCALE GENOMIC DNA]</scope>
    <source>
        <strain evidence="1 2">SCRP245</strain>
    </source>
</reference>
<dbReference type="PANTHER" id="PTHR12302:SF2">
    <property type="entry name" value="STAPHYLOCOCCAL NUCLEASE DOMAIN-CONTAINING PROTEIN 1"/>
    <property type="match status" value="1"/>
</dbReference>